<comment type="subcellular location">
    <subcellularLocation>
        <location evidence="1">Cell membrane</location>
        <topology evidence="1">Multi-pass membrane protein</topology>
    </subcellularLocation>
</comment>
<feature type="transmembrane region" description="Helical" evidence="6">
    <location>
        <begin position="194"/>
        <end position="215"/>
    </location>
</feature>
<feature type="transmembrane region" description="Helical" evidence="6">
    <location>
        <begin position="63"/>
        <end position="85"/>
    </location>
</feature>
<name>A0A101I0T1_UNCT6</name>
<dbReference type="AlphaFoldDB" id="A0A101I0T1"/>
<evidence type="ECO:0000313" key="7">
    <source>
        <dbReference type="EMBL" id="KUK86294.1"/>
    </source>
</evidence>
<sequence>MEDTGLLVNVLSRGLVYSTPLLWGTLGEIYAERSGVMNLGVEGMMMIGAFTSFATAHITGNPWLGVLVAAIAGGLLALIHAFLTITLRANQVVSGLALGMFGSGLANMLGRGWEGFSLRSPLTDILFVPVFSNIPLLGPIVFQNQNIVTYIGILLAIMLWLLLYKTKLGLVIRSVGESPGCADALGINIFLVRYLCVIWGGALAGIGGAFLSLVYRPAWTAGMSAGMGWIALALTIFAAWNPLNAVGGALLFGTLFCLAYTLQPWMPPEFLKIIPYASTILVLTILCLGKAREGLGAPAALGIPYKRGEE</sequence>
<feature type="transmembrane region" description="Helical" evidence="6">
    <location>
        <begin position="91"/>
        <end position="110"/>
    </location>
</feature>
<evidence type="ECO:0000256" key="2">
    <source>
        <dbReference type="ARBA" id="ARBA00022475"/>
    </source>
</evidence>
<evidence type="ECO:0000256" key="6">
    <source>
        <dbReference type="SAM" id="Phobius"/>
    </source>
</evidence>
<feature type="transmembrane region" description="Helical" evidence="6">
    <location>
        <begin position="122"/>
        <end position="141"/>
    </location>
</feature>
<keyword evidence="5 6" id="KW-0472">Membrane</keyword>
<dbReference type="EMBL" id="LGGX01000023">
    <property type="protein sequence ID" value="KUK86294.1"/>
    <property type="molecule type" value="Genomic_DNA"/>
</dbReference>
<evidence type="ECO:0000256" key="5">
    <source>
        <dbReference type="ARBA" id="ARBA00023136"/>
    </source>
</evidence>
<evidence type="ECO:0000256" key="1">
    <source>
        <dbReference type="ARBA" id="ARBA00004651"/>
    </source>
</evidence>
<dbReference type="PANTHER" id="PTHR43370">
    <property type="entry name" value="SUGAR ABC TRANSPORTER INTEGRAL MEMBRANE PROTEIN-RELATED"/>
    <property type="match status" value="1"/>
</dbReference>
<accession>A0A101I0T1</accession>
<feature type="transmembrane region" description="Helical" evidence="6">
    <location>
        <begin position="247"/>
        <end position="267"/>
    </location>
</feature>
<protein>
    <submittedName>
        <fullName evidence="7">Inner-membrane translocator</fullName>
    </submittedName>
</protein>
<dbReference type="Pfam" id="PF02653">
    <property type="entry name" value="BPD_transp_2"/>
    <property type="match status" value="1"/>
</dbReference>
<reference evidence="8" key="1">
    <citation type="journal article" date="2015" name="MBio">
        <title>Genome-Resolved Metagenomic Analysis Reveals Roles for Candidate Phyla and Other Microbial Community Members in Biogeochemical Transformations in Oil Reservoirs.</title>
        <authorList>
            <person name="Hu P."/>
            <person name="Tom L."/>
            <person name="Singh A."/>
            <person name="Thomas B.C."/>
            <person name="Baker B.J."/>
            <person name="Piceno Y.M."/>
            <person name="Andersen G.L."/>
            <person name="Banfield J.F."/>
        </authorList>
    </citation>
    <scope>NUCLEOTIDE SEQUENCE [LARGE SCALE GENOMIC DNA]</scope>
</reference>
<keyword evidence="4 6" id="KW-1133">Transmembrane helix</keyword>
<dbReference type="PANTHER" id="PTHR43370:SF2">
    <property type="entry name" value="ABC TRANSPORTER PERMEASE PROTEIN"/>
    <property type="match status" value="1"/>
</dbReference>
<evidence type="ECO:0000256" key="4">
    <source>
        <dbReference type="ARBA" id="ARBA00022989"/>
    </source>
</evidence>
<feature type="transmembrane region" description="Helical" evidence="6">
    <location>
        <begin position="36"/>
        <end position="56"/>
    </location>
</feature>
<comment type="caution">
    <text evidence="7">The sequence shown here is derived from an EMBL/GenBank/DDBJ whole genome shotgun (WGS) entry which is preliminary data.</text>
</comment>
<dbReference type="CDD" id="cd06580">
    <property type="entry name" value="TM_PBP1_transp_TpRbsC_like"/>
    <property type="match status" value="1"/>
</dbReference>
<dbReference type="GO" id="GO:0005886">
    <property type="term" value="C:plasma membrane"/>
    <property type="evidence" value="ECO:0007669"/>
    <property type="project" value="UniProtKB-SubCell"/>
</dbReference>
<dbReference type="InterPro" id="IPR001851">
    <property type="entry name" value="ABC_transp_permease"/>
</dbReference>
<feature type="transmembrane region" description="Helical" evidence="6">
    <location>
        <begin position="221"/>
        <end position="240"/>
    </location>
</feature>
<gene>
    <name evidence="7" type="ORF">XE03_1609</name>
</gene>
<proteinExistence type="predicted"/>
<feature type="transmembrane region" description="Helical" evidence="6">
    <location>
        <begin position="147"/>
        <end position="164"/>
    </location>
</feature>
<evidence type="ECO:0000256" key="3">
    <source>
        <dbReference type="ARBA" id="ARBA00022692"/>
    </source>
</evidence>
<organism evidence="7 8">
    <name type="scientific">candidate division TA06 bacterium 34_109</name>
    <dbReference type="NCBI Taxonomy" id="1635277"/>
    <lineage>
        <taxon>Bacteria</taxon>
        <taxon>Bacteria division TA06</taxon>
    </lineage>
</organism>
<dbReference type="Proteomes" id="UP000053467">
    <property type="component" value="Unassembled WGS sequence"/>
</dbReference>
<keyword evidence="3 6" id="KW-0812">Transmembrane</keyword>
<dbReference type="GO" id="GO:0022857">
    <property type="term" value="F:transmembrane transporter activity"/>
    <property type="evidence" value="ECO:0007669"/>
    <property type="project" value="InterPro"/>
</dbReference>
<dbReference type="PATRIC" id="fig|1635277.3.peg.971"/>
<keyword evidence="2" id="KW-1003">Cell membrane</keyword>
<evidence type="ECO:0000313" key="8">
    <source>
        <dbReference type="Proteomes" id="UP000053467"/>
    </source>
</evidence>